<dbReference type="EMBL" id="KX349305">
    <property type="protein sequence ID" value="AOO14679.1"/>
    <property type="molecule type" value="Genomic_DNA"/>
</dbReference>
<dbReference type="Proteomes" id="UP000225808">
    <property type="component" value="Segment"/>
</dbReference>
<reference evidence="9 10" key="1">
    <citation type="journal article" date="2016" name="Environ. Microbiol.">
        <title>Genomic diversification of marine cyanophages into stable ecotypes.</title>
        <authorList>
            <person name="Marston M.F."/>
            <person name="Martiny J.B."/>
        </authorList>
    </citation>
    <scope>NUCLEOTIDE SEQUENCE</scope>
    <source>
        <strain evidence="1">LIS_02_1110</strain>
        <strain evidence="2">LIS_22_0610</strain>
        <strain evidence="3">Np_11_1211</strain>
        <strain evidence="4">Np_45_0711</strain>
        <strain evidence="5">RW_03_0110</strain>
        <strain evidence="6">Sn_18_0910</strain>
        <strain evidence="7">Sn_23_0910</strain>
        <strain evidence="8">W1_23_0910</strain>
    </source>
</reference>
<dbReference type="Proteomes" id="UP000225271">
    <property type="component" value="Segment"/>
</dbReference>
<evidence type="ECO:0000313" key="10">
    <source>
        <dbReference type="Proteomes" id="UP000223576"/>
    </source>
</evidence>
<gene>
    <name evidence="1" type="ORF">LIS021110_049</name>
    <name evidence="2" type="ORF">LIS110610_049</name>
    <name evidence="3" type="ORF">Np111211_049</name>
    <name evidence="4" type="ORF">Np450711_049</name>
    <name evidence="5" type="ORF">RW030110_049</name>
    <name evidence="6" type="ORF">Sn180910_049</name>
    <name evidence="7" type="ORF">Sn230910_049</name>
    <name evidence="8" type="ORF">W1230910_049</name>
</gene>
<evidence type="ECO:0000313" key="7">
    <source>
        <dbReference type="EMBL" id="AOO14679.1"/>
    </source>
</evidence>
<name>A0A1D7SIN0_9CAUD</name>
<evidence type="ECO:0000313" key="9">
    <source>
        <dbReference type="Proteomes" id="UP000223288"/>
    </source>
</evidence>
<accession>A0A1D7SIN0</accession>
<evidence type="ECO:0000313" key="4">
    <source>
        <dbReference type="EMBL" id="AOO13811.1"/>
    </source>
</evidence>
<dbReference type="Proteomes" id="UP000224953">
    <property type="component" value="Genome"/>
</dbReference>
<dbReference type="EMBL" id="KX349304">
    <property type="protein sequence ID" value="AOO14463.1"/>
    <property type="molecule type" value="Genomic_DNA"/>
</dbReference>
<dbReference type="Proteomes" id="UP000224257">
    <property type="component" value="Segment"/>
</dbReference>
<dbReference type="Proteomes" id="UP000223981">
    <property type="component" value="Segment"/>
</dbReference>
<dbReference type="EMBL" id="KX349301">
    <property type="protein sequence ID" value="AOO13811.1"/>
    <property type="molecule type" value="Genomic_DNA"/>
</dbReference>
<dbReference type="Proteomes" id="UP000226173">
    <property type="component" value="Segment"/>
</dbReference>
<dbReference type="Proteomes" id="UP000223576">
    <property type="component" value="Segment"/>
</dbReference>
<dbReference type="Proteomes" id="UP000223288">
    <property type="component" value="Segment"/>
</dbReference>
<proteinExistence type="predicted"/>
<evidence type="ECO:0000313" key="1">
    <source>
        <dbReference type="EMBL" id="AOO13163.1"/>
    </source>
</evidence>
<protein>
    <submittedName>
        <fullName evidence="3">Uncharacterized protein</fullName>
    </submittedName>
</protein>
<evidence type="ECO:0000313" key="8">
    <source>
        <dbReference type="EMBL" id="AOO14895.1"/>
    </source>
</evidence>
<dbReference type="EMBL" id="KX349300">
    <property type="protein sequence ID" value="AOO13595.1"/>
    <property type="molecule type" value="Genomic_DNA"/>
</dbReference>
<evidence type="ECO:0000313" key="2">
    <source>
        <dbReference type="EMBL" id="AOO13379.1"/>
    </source>
</evidence>
<evidence type="ECO:0000313" key="3">
    <source>
        <dbReference type="EMBL" id="AOO13595.1"/>
    </source>
</evidence>
<dbReference type="EMBL" id="KX349306">
    <property type="protein sequence ID" value="AOO14895.1"/>
    <property type="molecule type" value="Genomic_DNA"/>
</dbReference>
<sequence>MWYNPLELQEPNIVDAVASLCRDSDRYNFTNTMSYFDITRDNWATSFKFYDTDMNGDGIPDSIQNLNQGIDPATGEPWNLMSGVPPFSYDEAVERKDELVRRWNTDNYQRERIKRYASLDQQLAALFDDIKDGKFGEDAKKGRFAFLNQQVKDQLPKPE</sequence>
<dbReference type="EMBL" id="KX349298">
    <property type="protein sequence ID" value="AOO13163.1"/>
    <property type="molecule type" value="Genomic_DNA"/>
</dbReference>
<dbReference type="EMBL" id="KX349299">
    <property type="protein sequence ID" value="AOO13379.1"/>
    <property type="molecule type" value="Genomic_DNA"/>
</dbReference>
<organism evidence="3">
    <name type="scientific">Cyanophage S-RIM14</name>
    <dbReference type="NCBI Taxonomy" id="1278423"/>
    <lineage>
        <taxon>Viruses</taxon>
        <taxon>Duplodnaviria</taxon>
        <taxon>Heunggongvirae</taxon>
        <taxon>Uroviricota</taxon>
        <taxon>Caudoviricetes</taxon>
        <taxon>Pantevenvirales</taxon>
        <taxon>Kyanoviridae</taxon>
        <taxon>Ahtivirus</taxon>
        <taxon>Ahtivirus sagseatwo</taxon>
    </lineage>
</organism>
<evidence type="ECO:0000313" key="6">
    <source>
        <dbReference type="EMBL" id="AOO14463.1"/>
    </source>
</evidence>
<evidence type="ECO:0000313" key="5">
    <source>
        <dbReference type="EMBL" id="AOO14027.1"/>
    </source>
</evidence>
<dbReference type="EMBL" id="KX349302">
    <property type="protein sequence ID" value="AOO14027.1"/>
    <property type="molecule type" value="Genomic_DNA"/>
</dbReference>